<evidence type="ECO:0000313" key="3">
    <source>
        <dbReference type="Proteomes" id="UP000236413"/>
    </source>
</evidence>
<protein>
    <recommendedName>
        <fullName evidence="4">DUF4293 domain-containing protein</fullName>
    </recommendedName>
</protein>
<organism evidence="2 3">
    <name type="scientific">Chryseobacterium viscerum</name>
    <dbReference type="NCBI Taxonomy" id="1037377"/>
    <lineage>
        <taxon>Bacteria</taxon>
        <taxon>Pseudomonadati</taxon>
        <taxon>Bacteroidota</taxon>
        <taxon>Flavobacteriia</taxon>
        <taxon>Flavobacteriales</taxon>
        <taxon>Weeksellaceae</taxon>
        <taxon>Chryseobacterium group</taxon>
        <taxon>Chryseobacterium</taxon>
    </lineage>
</organism>
<feature type="transmembrane region" description="Helical" evidence="1">
    <location>
        <begin position="117"/>
        <end position="137"/>
    </location>
</feature>
<evidence type="ECO:0000313" key="2">
    <source>
        <dbReference type="EMBL" id="PWN63729.1"/>
    </source>
</evidence>
<dbReference type="Proteomes" id="UP000236413">
    <property type="component" value="Unassembled WGS sequence"/>
</dbReference>
<dbReference type="AlphaFoldDB" id="A0A316WRF8"/>
<evidence type="ECO:0008006" key="4">
    <source>
        <dbReference type="Google" id="ProtNLM"/>
    </source>
</evidence>
<accession>A0A316WRF8</accession>
<keyword evidence="1" id="KW-0812">Transmembrane</keyword>
<gene>
    <name evidence="2" type="ORF">C1634_003785</name>
</gene>
<sequence>MDVGKRIALLSMLIFALSLCFTAFKIEDMGAIKDYKSFEVFLMGPISFLGGGLFEFLVWTANGWFFISAVFCYKRYFSVSIILGLIAFLTASSFFFWKEILAAENGRMGRIYSLETGYFLWITSILFLTVGSVYSIIKSKFNGNKISS</sequence>
<keyword evidence="1" id="KW-1133">Transmembrane helix</keyword>
<name>A0A316WRF8_9FLAO</name>
<feature type="transmembrane region" description="Helical" evidence="1">
    <location>
        <begin position="76"/>
        <end position="97"/>
    </location>
</feature>
<keyword evidence="1" id="KW-0472">Membrane</keyword>
<evidence type="ECO:0000256" key="1">
    <source>
        <dbReference type="SAM" id="Phobius"/>
    </source>
</evidence>
<comment type="caution">
    <text evidence="2">The sequence shown here is derived from an EMBL/GenBank/DDBJ whole genome shotgun (WGS) entry which is preliminary data.</text>
</comment>
<dbReference type="EMBL" id="PPEG02000002">
    <property type="protein sequence ID" value="PWN63729.1"/>
    <property type="molecule type" value="Genomic_DNA"/>
</dbReference>
<proteinExistence type="predicted"/>
<feature type="transmembrane region" description="Helical" evidence="1">
    <location>
        <begin position="46"/>
        <end position="67"/>
    </location>
</feature>
<reference evidence="2 3" key="1">
    <citation type="submission" date="2018-04" db="EMBL/GenBank/DDBJ databases">
        <title>Chryseobacterium oncorhynchi 701B-08T from rainbow trout, and Chryseobacterium viscerum 687B-08T from diseased fish.</title>
        <authorList>
            <person name="Jeong J.-J."/>
            <person name="Lee Y.J."/>
            <person name="Pathiraja D."/>
            <person name="Park B."/>
            <person name="Choi I.-G."/>
            <person name="Kim K.D."/>
        </authorList>
    </citation>
    <scope>NUCLEOTIDE SEQUENCE [LARGE SCALE GENOMIC DNA]</scope>
    <source>
        <strain evidence="2 3">687B-08</strain>
    </source>
</reference>